<dbReference type="OrthoDB" id="2354098at2"/>
<gene>
    <name evidence="1" type="ORF">QI30_01185</name>
</gene>
<organism evidence="1 2">
    <name type="scientific">Candidatus Kurthia intestinigallinarum</name>
    <dbReference type="NCBI Taxonomy" id="1562256"/>
    <lineage>
        <taxon>Bacteria</taxon>
        <taxon>Bacillati</taxon>
        <taxon>Bacillota</taxon>
        <taxon>Bacilli</taxon>
        <taxon>Bacillales</taxon>
        <taxon>Caryophanaceae</taxon>
        <taxon>Kurthia</taxon>
    </lineage>
</organism>
<reference evidence="1 2" key="1">
    <citation type="submission" date="2014-11" db="EMBL/GenBank/DDBJ databases">
        <title>Genome sequence and analysis of novel Kurthia sp.</title>
        <authorList>
            <person name="Lawson J.N."/>
            <person name="Gonzalez J.E."/>
            <person name="Rinauldi L."/>
            <person name="Xuan Z."/>
            <person name="Firman A."/>
            <person name="Shaddox L."/>
            <person name="Trudeau A."/>
            <person name="Shah S."/>
            <person name="Reiman D."/>
        </authorList>
    </citation>
    <scope>NUCLEOTIDE SEQUENCE [LARGE SCALE GENOMIC DNA]</scope>
    <source>
        <strain evidence="1 2">3B1D</strain>
    </source>
</reference>
<evidence type="ECO:0000313" key="2">
    <source>
        <dbReference type="Proteomes" id="UP000288623"/>
    </source>
</evidence>
<dbReference type="AlphaFoldDB" id="A0A433RY70"/>
<evidence type="ECO:0000313" key="1">
    <source>
        <dbReference type="EMBL" id="RUS58223.1"/>
    </source>
</evidence>
<sequence length="65" mass="7605">MAKKTVWYEVEENETISECLDRMQKDGYMPAGRKEEPLFEMIDGNPVPVRQLIKFKGILIESDEK</sequence>
<protein>
    <recommendedName>
        <fullName evidence="3">NETI motif-containing protein</fullName>
    </recommendedName>
</protein>
<dbReference type="EMBL" id="JTFC01000006">
    <property type="protein sequence ID" value="RUS58223.1"/>
    <property type="molecule type" value="Genomic_DNA"/>
</dbReference>
<dbReference type="InterPro" id="IPR025930">
    <property type="entry name" value="NETI"/>
</dbReference>
<name>A0A433RY70_9BACL</name>
<dbReference type="Proteomes" id="UP000288623">
    <property type="component" value="Unassembled WGS sequence"/>
</dbReference>
<dbReference type="RefSeq" id="WP_126989125.1">
    <property type="nucleotide sequence ID" value="NZ_JTFC01000006.1"/>
</dbReference>
<accession>A0A433RY70</accession>
<keyword evidence="2" id="KW-1185">Reference proteome</keyword>
<evidence type="ECO:0008006" key="3">
    <source>
        <dbReference type="Google" id="ProtNLM"/>
    </source>
</evidence>
<proteinExistence type="predicted"/>
<dbReference type="Pfam" id="PF14044">
    <property type="entry name" value="NETI"/>
    <property type="match status" value="1"/>
</dbReference>
<comment type="caution">
    <text evidence="1">The sequence shown here is derived from an EMBL/GenBank/DDBJ whole genome shotgun (WGS) entry which is preliminary data.</text>
</comment>